<name>A0AAV8V138_9RHOD</name>
<feature type="region of interest" description="Disordered" evidence="2">
    <location>
        <begin position="405"/>
        <end position="475"/>
    </location>
</feature>
<dbReference type="EMBL" id="JAMWBK010000002">
    <property type="protein sequence ID" value="KAJ8907588.1"/>
    <property type="molecule type" value="Genomic_DNA"/>
</dbReference>
<feature type="region of interest" description="Disordered" evidence="2">
    <location>
        <begin position="340"/>
        <end position="373"/>
    </location>
</feature>
<evidence type="ECO:0000256" key="2">
    <source>
        <dbReference type="SAM" id="MobiDB-lite"/>
    </source>
</evidence>
<accession>A0AAV8V138</accession>
<feature type="coiled-coil region" evidence="1">
    <location>
        <begin position="229"/>
        <end position="333"/>
    </location>
</feature>
<feature type="region of interest" description="Disordered" evidence="2">
    <location>
        <begin position="138"/>
        <end position="160"/>
    </location>
</feature>
<feature type="transmembrane region" description="Helical" evidence="3">
    <location>
        <begin position="115"/>
        <end position="133"/>
    </location>
</feature>
<feature type="compositionally biased region" description="Polar residues" evidence="2">
    <location>
        <begin position="412"/>
        <end position="421"/>
    </location>
</feature>
<gene>
    <name evidence="4" type="ORF">NDN08_007698</name>
</gene>
<feature type="transmembrane region" description="Helical" evidence="3">
    <location>
        <begin position="91"/>
        <end position="109"/>
    </location>
</feature>
<keyword evidence="3" id="KW-1133">Transmembrane helix</keyword>
<dbReference type="SUPFAM" id="SSF48452">
    <property type="entry name" value="TPR-like"/>
    <property type="match status" value="1"/>
</dbReference>
<dbReference type="InterPro" id="IPR011990">
    <property type="entry name" value="TPR-like_helical_dom_sf"/>
</dbReference>
<evidence type="ECO:0000256" key="1">
    <source>
        <dbReference type="SAM" id="Coils"/>
    </source>
</evidence>
<keyword evidence="3" id="KW-0812">Transmembrane</keyword>
<keyword evidence="1" id="KW-0175">Coiled coil</keyword>
<dbReference type="Gene3D" id="1.25.40.10">
    <property type="entry name" value="Tetratricopeptide repeat domain"/>
    <property type="match status" value="1"/>
</dbReference>
<proteinExistence type="predicted"/>
<dbReference type="AlphaFoldDB" id="A0AAV8V138"/>
<evidence type="ECO:0000313" key="5">
    <source>
        <dbReference type="Proteomes" id="UP001157974"/>
    </source>
</evidence>
<sequence length="679" mass="75614">MGRLSFVSSGSGATGGVLSKAAASPCRIRGFRIARGLNVRGERWRICIEKSRSRSLVVVNSVGDGSSQENQSHTRKRVIARKFILRRWLSILRIGLAFGLVLFVTALATSSGKPFLATIIVALLFLNVLIYVAPSKHGLTDGESPRSLLPPSATVQTSDPRESFLEQSAQIVEQPSVGERIGQQSARLEESSREPASAGLPRSRDLYVDTLKADLNELSRVIDTQRSFLAGLEDKVTELTAARDRTEDQNRHLAAENQRLLESLNQRTRRLQDLEETNSIYKIKDRQREDDFAKTEKTAQGLNVDNQQLQIEKKRLLEINSDLKRQMDELNRSLVSWVSTPAPGAADRVDRSPSQKSNDKIETSDSLPSEVDSVLDPMTVEDDEAEKAPAAFDEQPEPNIAEENVASHVSEESSMPQSGMESPTRKKADTGTPVTEEGPQGNSRLIDNPYGFSRAEFDSTPTPPVPDPSEPKSYSLSSLEGARALIQEAKAVGGSQATPLFQQAVKMLEDVERQFPDDRNVIWELGTCLLAWGKSNPGGKYADEILSEAGERFRALSRRDSNDEGCFFNWGLSLCVRAAQKPTSPAIELYDSASGKYERAVQINPKSRISWFNYGLAIMSRARCMESAAEKPPVEDLIYYYEQAMMRFERAIDLDSSDWKAREYRRICRETLLKYSRNP</sequence>
<feature type="compositionally biased region" description="Basic and acidic residues" evidence="2">
    <location>
        <begin position="347"/>
        <end position="363"/>
    </location>
</feature>
<evidence type="ECO:0000313" key="4">
    <source>
        <dbReference type="EMBL" id="KAJ8907588.1"/>
    </source>
</evidence>
<feature type="region of interest" description="Disordered" evidence="2">
    <location>
        <begin position="182"/>
        <end position="201"/>
    </location>
</feature>
<organism evidence="4 5">
    <name type="scientific">Rhodosorus marinus</name>
    <dbReference type="NCBI Taxonomy" id="101924"/>
    <lineage>
        <taxon>Eukaryota</taxon>
        <taxon>Rhodophyta</taxon>
        <taxon>Stylonematophyceae</taxon>
        <taxon>Stylonematales</taxon>
        <taxon>Stylonemataceae</taxon>
        <taxon>Rhodosorus</taxon>
    </lineage>
</organism>
<reference evidence="4 5" key="1">
    <citation type="journal article" date="2023" name="Nat. Commun.">
        <title>Origin of minicircular mitochondrial genomes in red algae.</title>
        <authorList>
            <person name="Lee Y."/>
            <person name="Cho C.H."/>
            <person name="Lee Y.M."/>
            <person name="Park S.I."/>
            <person name="Yang J.H."/>
            <person name="West J.A."/>
            <person name="Bhattacharya D."/>
            <person name="Yoon H.S."/>
        </authorList>
    </citation>
    <scope>NUCLEOTIDE SEQUENCE [LARGE SCALE GENOMIC DNA]</scope>
    <source>
        <strain evidence="4 5">CCMP1338</strain>
        <tissue evidence="4">Whole cell</tissue>
    </source>
</reference>
<dbReference type="Proteomes" id="UP001157974">
    <property type="component" value="Unassembled WGS sequence"/>
</dbReference>
<comment type="caution">
    <text evidence="4">The sequence shown here is derived from an EMBL/GenBank/DDBJ whole genome shotgun (WGS) entry which is preliminary data.</text>
</comment>
<protein>
    <submittedName>
        <fullName evidence="4">Uncharacterized protein</fullName>
    </submittedName>
</protein>
<keyword evidence="5" id="KW-1185">Reference proteome</keyword>
<evidence type="ECO:0000256" key="3">
    <source>
        <dbReference type="SAM" id="Phobius"/>
    </source>
</evidence>
<keyword evidence="3" id="KW-0472">Membrane</keyword>